<name>A0A1Y1IQI0_KLENI</name>
<organism evidence="5 6">
    <name type="scientific">Klebsormidium nitens</name>
    <name type="common">Green alga</name>
    <name type="synonym">Ulothrix nitens</name>
    <dbReference type="NCBI Taxonomy" id="105231"/>
    <lineage>
        <taxon>Eukaryota</taxon>
        <taxon>Viridiplantae</taxon>
        <taxon>Streptophyta</taxon>
        <taxon>Klebsormidiophyceae</taxon>
        <taxon>Klebsormidiales</taxon>
        <taxon>Klebsormidiaceae</taxon>
        <taxon>Klebsormidium</taxon>
    </lineage>
</organism>
<gene>
    <name evidence="5" type="ORF">KFL_008390020</name>
</gene>
<keyword evidence="4" id="KW-0052">Apoplast</keyword>
<feature type="signal peptide" evidence="4">
    <location>
        <begin position="1"/>
        <end position="24"/>
    </location>
</feature>
<dbReference type="InterPro" id="IPR044859">
    <property type="entry name" value="Allene_oxi_cyc_Dirigent"/>
</dbReference>
<dbReference type="GO" id="GO:0046423">
    <property type="term" value="F:allene-oxide cyclase activity"/>
    <property type="evidence" value="ECO:0007669"/>
    <property type="project" value="InterPro"/>
</dbReference>
<comment type="similarity">
    <text evidence="1 4">Belongs to the plant dirigent protein family.</text>
</comment>
<dbReference type="Pfam" id="PF03018">
    <property type="entry name" value="Dirigent"/>
    <property type="match status" value="1"/>
</dbReference>
<dbReference type="InterPro" id="IPR004265">
    <property type="entry name" value="Dirigent"/>
</dbReference>
<reference evidence="5 6" key="1">
    <citation type="journal article" date="2014" name="Nat. Commun.">
        <title>Klebsormidium flaccidum genome reveals primary factors for plant terrestrial adaptation.</title>
        <authorList>
            <person name="Hori K."/>
            <person name="Maruyama F."/>
            <person name="Fujisawa T."/>
            <person name="Togashi T."/>
            <person name="Yamamoto N."/>
            <person name="Seo M."/>
            <person name="Sato S."/>
            <person name="Yamada T."/>
            <person name="Mori H."/>
            <person name="Tajima N."/>
            <person name="Moriyama T."/>
            <person name="Ikeuchi M."/>
            <person name="Watanabe M."/>
            <person name="Wada H."/>
            <person name="Kobayashi K."/>
            <person name="Saito M."/>
            <person name="Masuda T."/>
            <person name="Sasaki-Sekimoto Y."/>
            <person name="Mashiguchi K."/>
            <person name="Awai K."/>
            <person name="Shimojima M."/>
            <person name="Masuda S."/>
            <person name="Iwai M."/>
            <person name="Nobusawa T."/>
            <person name="Narise T."/>
            <person name="Kondo S."/>
            <person name="Saito H."/>
            <person name="Sato R."/>
            <person name="Murakawa M."/>
            <person name="Ihara Y."/>
            <person name="Oshima-Yamada Y."/>
            <person name="Ohtaka K."/>
            <person name="Satoh M."/>
            <person name="Sonobe K."/>
            <person name="Ishii M."/>
            <person name="Ohtani R."/>
            <person name="Kanamori-Sato M."/>
            <person name="Honoki R."/>
            <person name="Miyazaki D."/>
            <person name="Mochizuki H."/>
            <person name="Umetsu J."/>
            <person name="Higashi K."/>
            <person name="Shibata D."/>
            <person name="Kamiya Y."/>
            <person name="Sato N."/>
            <person name="Nakamura Y."/>
            <person name="Tabata S."/>
            <person name="Ida S."/>
            <person name="Kurokawa K."/>
            <person name="Ohta H."/>
        </authorList>
    </citation>
    <scope>NUCLEOTIDE SEQUENCE [LARGE SCALE GENOMIC DNA]</scope>
    <source>
        <strain evidence="5 6">NIES-2285</strain>
    </source>
</reference>
<dbReference type="InterPro" id="IPR034871">
    <property type="entry name" value="Allene_oxi_cyc_sf"/>
</dbReference>
<proteinExistence type="inferred from homology"/>
<dbReference type="GO" id="GO:0009699">
    <property type="term" value="P:phenylpropanoid biosynthetic process"/>
    <property type="evidence" value="ECO:0007669"/>
    <property type="project" value="UniProtKB-ARBA"/>
</dbReference>
<feature type="chain" id="PRO_5011830338" description="Dirigent protein" evidence="4">
    <location>
        <begin position="25"/>
        <end position="207"/>
    </location>
</feature>
<dbReference type="GO" id="GO:0009695">
    <property type="term" value="P:jasmonic acid biosynthetic process"/>
    <property type="evidence" value="ECO:0007669"/>
    <property type="project" value="InterPro"/>
</dbReference>
<evidence type="ECO:0000256" key="3">
    <source>
        <dbReference type="ARBA" id="ARBA00022525"/>
    </source>
</evidence>
<evidence type="ECO:0000313" key="5">
    <source>
        <dbReference type="EMBL" id="GAQ91719.1"/>
    </source>
</evidence>
<keyword evidence="4" id="KW-0732">Signal</keyword>
<evidence type="ECO:0000256" key="2">
    <source>
        <dbReference type="ARBA" id="ARBA00011738"/>
    </source>
</evidence>
<dbReference type="EMBL" id="DF237788">
    <property type="protein sequence ID" value="GAQ91719.1"/>
    <property type="molecule type" value="Genomic_DNA"/>
</dbReference>
<dbReference type="PANTHER" id="PTHR21495">
    <property type="entry name" value="NUCLEOPORIN-RELATED"/>
    <property type="match status" value="1"/>
</dbReference>
<accession>A0A1Y1IQI0</accession>
<dbReference type="AlphaFoldDB" id="A0A1Y1IQI0"/>
<dbReference type="Gene3D" id="2.40.480.10">
    <property type="entry name" value="Allene oxide cyclase-like"/>
    <property type="match status" value="1"/>
</dbReference>
<dbReference type="OrthoDB" id="654085at2759"/>
<evidence type="ECO:0000313" key="6">
    <source>
        <dbReference type="Proteomes" id="UP000054558"/>
    </source>
</evidence>
<evidence type="ECO:0000256" key="1">
    <source>
        <dbReference type="ARBA" id="ARBA00010746"/>
    </source>
</evidence>
<comment type="subcellular location">
    <subcellularLocation>
        <location evidence="4">Secreted</location>
        <location evidence="4">Extracellular space</location>
        <location evidence="4">Apoplast</location>
    </subcellularLocation>
</comment>
<keyword evidence="6" id="KW-1185">Reference proteome</keyword>
<evidence type="ECO:0000256" key="4">
    <source>
        <dbReference type="RuleBase" id="RU363099"/>
    </source>
</evidence>
<dbReference type="GO" id="GO:0048046">
    <property type="term" value="C:apoplast"/>
    <property type="evidence" value="ECO:0007669"/>
    <property type="project" value="UniProtKB-SubCell"/>
</dbReference>
<keyword evidence="3 4" id="KW-0964">Secreted</keyword>
<comment type="subunit">
    <text evidence="2 4">Homodimer.</text>
</comment>
<sequence length="207" mass="21615">MASTAAVGLLIVLFSLSNPILSRAATAYYDISEYAEVFSPSGPRQSIMMPTKLGEILAYNNDLKVGDDRGTVVGFVNGNCIVSAEITDGIPNTAYECLETLVYTGGKYAGSALTVAGYYDFVENGPLAIVGGTGQFRGATGELNYAYPDNSSAYSIPRLVFVTPTFPNSMTCDPGSKNPNQCFNADGSSFVCCTSACGNSGSTASCE</sequence>
<protein>
    <recommendedName>
        <fullName evidence="4">Dirigent protein</fullName>
    </recommendedName>
</protein>
<dbReference type="Proteomes" id="UP000054558">
    <property type="component" value="Unassembled WGS sequence"/>
</dbReference>
<dbReference type="SUPFAM" id="SSF141493">
    <property type="entry name" value="Allene oxide cyclase-like"/>
    <property type="match status" value="1"/>
</dbReference>
<comment type="function">
    <text evidence="4">Dirigent proteins impart stereoselectivity on the phenoxy radical-coupling reaction, yielding optically active lignans from two molecules of coniferyl alcohol in the biosynthesis of lignans, flavonolignans, and alkaloids and thus plays a central role in plant secondary metabolism.</text>
</comment>